<reference evidence="1" key="1">
    <citation type="submission" date="2023-03" db="EMBL/GenBank/DDBJ databases">
        <title>Massive genome expansion in bonnet fungi (Mycena s.s.) driven by repeated elements and novel gene families across ecological guilds.</title>
        <authorList>
            <consortium name="Lawrence Berkeley National Laboratory"/>
            <person name="Harder C.B."/>
            <person name="Miyauchi S."/>
            <person name="Viragh M."/>
            <person name="Kuo A."/>
            <person name="Thoen E."/>
            <person name="Andreopoulos B."/>
            <person name="Lu D."/>
            <person name="Skrede I."/>
            <person name="Drula E."/>
            <person name="Henrissat B."/>
            <person name="Morin E."/>
            <person name="Kohler A."/>
            <person name="Barry K."/>
            <person name="LaButti K."/>
            <person name="Morin E."/>
            <person name="Salamov A."/>
            <person name="Lipzen A."/>
            <person name="Mereny Z."/>
            <person name="Hegedus B."/>
            <person name="Baldrian P."/>
            <person name="Stursova M."/>
            <person name="Weitz H."/>
            <person name="Taylor A."/>
            <person name="Grigoriev I.V."/>
            <person name="Nagy L.G."/>
            <person name="Martin F."/>
            <person name="Kauserud H."/>
        </authorList>
    </citation>
    <scope>NUCLEOTIDE SEQUENCE</scope>
    <source>
        <strain evidence="1">9284</strain>
    </source>
</reference>
<proteinExistence type="predicted"/>
<gene>
    <name evidence="1" type="ORF">FB45DRAFT_929886</name>
</gene>
<dbReference type="AlphaFoldDB" id="A0AAD7FF24"/>
<comment type="caution">
    <text evidence="1">The sequence shown here is derived from an EMBL/GenBank/DDBJ whole genome shotgun (WGS) entry which is preliminary data.</text>
</comment>
<organism evidence="1 2">
    <name type="scientific">Roridomyces roridus</name>
    <dbReference type="NCBI Taxonomy" id="1738132"/>
    <lineage>
        <taxon>Eukaryota</taxon>
        <taxon>Fungi</taxon>
        <taxon>Dikarya</taxon>
        <taxon>Basidiomycota</taxon>
        <taxon>Agaricomycotina</taxon>
        <taxon>Agaricomycetes</taxon>
        <taxon>Agaricomycetidae</taxon>
        <taxon>Agaricales</taxon>
        <taxon>Marasmiineae</taxon>
        <taxon>Mycenaceae</taxon>
        <taxon>Roridomyces</taxon>
    </lineage>
</organism>
<evidence type="ECO:0000313" key="2">
    <source>
        <dbReference type="Proteomes" id="UP001221142"/>
    </source>
</evidence>
<keyword evidence="2" id="KW-1185">Reference proteome</keyword>
<protein>
    <submittedName>
        <fullName evidence="1">Uncharacterized protein</fullName>
    </submittedName>
</protein>
<dbReference type="EMBL" id="JARKIF010000017">
    <property type="protein sequence ID" value="KAJ7620284.1"/>
    <property type="molecule type" value="Genomic_DNA"/>
</dbReference>
<dbReference type="Proteomes" id="UP001221142">
    <property type="component" value="Unassembled WGS sequence"/>
</dbReference>
<name>A0AAD7FF24_9AGAR</name>
<sequence length="354" mass="40146">MCSNGMYAVITQDELLPHLEYLETNRPSPIMTVYSYACWGADIFSFVEYFMDTFPESPARISDQTFWIRRSTGRLCVELIKTDGVVGLYPAESGPSFPRAPPLSWNGVDFDVEAANMLSVEDYHRICCTDLSKRVFLGNFPGIEVTLGALIHCPRRMQLEDSVQVARTPTLEDLWFAPQWSCDATQRIRSDGWARFASSEIYQTTIFLDIYTYQFWFSQANHVFNLLNVTSAHNQYVFVANASFELQISAPSTENPVQGYLFLCPPESLRTGATSFCWPACPWFWSVDPAGIHPLSNDDALSMGFPAVELATTIWGRCWDTSVYDGLRQFHAAKGFDPESQELAQHMEFPLFEV</sequence>
<accession>A0AAD7FF24</accession>
<evidence type="ECO:0000313" key="1">
    <source>
        <dbReference type="EMBL" id="KAJ7620284.1"/>
    </source>
</evidence>